<comment type="caution">
    <text evidence="2">The sequence shown here is derived from an EMBL/GenBank/DDBJ whole genome shotgun (WGS) entry which is preliminary data.</text>
</comment>
<feature type="compositionally biased region" description="Basic and acidic residues" evidence="1">
    <location>
        <begin position="16"/>
        <end position="31"/>
    </location>
</feature>
<dbReference type="AlphaFoldDB" id="U1MR43"/>
<feature type="region of interest" description="Disordered" evidence="1">
    <location>
        <begin position="1"/>
        <end position="42"/>
    </location>
</feature>
<evidence type="ECO:0000313" key="2">
    <source>
        <dbReference type="EMBL" id="ERG63130.1"/>
    </source>
</evidence>
<organism evidence="2 3">
    <name type="scientific">Agrococcus pavilionensis RW1</name>
    <dbReference type="NCBI Taxonomy" id="1330458"/>
    <lineage>
        <taxon>Bacteria</taxon>
        <taxon>Bacillati</taxon>
        <taxon>Actinomycetota</taxon>
        <taxon>Actinomycetes</taxon>
        <taxon>Micrococcales</taxon>
        <taxon>Microbacteriaceae</taxon>
        <taxon>Agrococcus</taxon>
    </lineage>
</organism>
<gene>
    <name evidence="2" type="ORF">L332_01505</name>
</gene>
<dbReference type="EMBL" id="ASHR01000037">
    <property type="protein sequence ID" value="ERG63130.1"/>
    <property type="molecule type" value="Genomic_DNA"/>
</dbReference>
<reference evidence="2 3" key="1">
    <citation type="journal article" date="2013" name="Genome Announc.">
        <title>First draft genome sequence from a member of the genus agrococcus, isolated from modern microbialites.</title>
        <authorList>
            <person name="White R.A.III."/>
            <person name="Grassa C.J."/>
            <person name="Suttle C.A."/>
        </authorList>
    </citation>
    <scope>NUCLEOTIDE SEQUENCE [LARGE SCALE GENOMIC DNA]</scope>
    <source>
        <strain evidence="2 3">RW1</strain>
    </source>
</reference>
<evidence type="ECO:0000313" key="3">
    <source>
        <dbReference type="Proteomes" id="UP000016462"/>
    </source>
</evidence>
<keyword evidence="3" id="KW-1185">Reference proteome</keyword>
<name>U1MR43_9MICO</name>
<sequence>MTEQQHGQQPDEVEEPREGAERPEPDHHNPETEEDTVSGGPA</sequence>
<proteinExistence type="predicted"/>
<dbReference type="RefSeq" id="WP_021011613.1">
    <property type="nucleotide sequence ID" value="NZ_ASHR01000037.1"/>
</dbReference>
<evidence type="ECO:0000256" key="1">
    <source>
        <dbReference type="SAM" id="MobiDB-lite"/>
    </source>
</evidence>
<dbReference type="Proteomes" id="UP000016462">
    <property type="component" value="Unassembled WGS sequence"/>
</dbReference>
<protein>
    <submittedName>
        <fullName evidence="2">Uncharacterized protein</fullName>
    </submittedName>
</protein>
<accession>U1MR43</accession>